<keyword evidence="1" id="KW-0812">Transmembrane</keyword>
<accession>A0ABV6YVE9</accession>
<evidence type="ECO:0000313" key="2">
    <source>
        <dbReference type="EMBL" id="MFC1850048.1"/>
    </source>
</evidence>
<evidence type="ECO:0000256" key="1">
    <source>
        <dbReference type="SAM" id="Phobius"/>
    </source>
</evidence>
<keyword evidence="1" id="KW-1133">Transmembrane helix</keyword>
<dbReference type="Proteomes" id="UP001594351">
    <property type="component" value="Unassembled WGS sequence"/>
</dbReference>
<feature type="transmembrane region" description="Helical" evidence="1">
    <location>
        <begin position="36"/>
        <end position="62"/>
    </location>
</feature>
<evidence type="ECO:0000313" key="3">
    <source>
        <dbReference type="Proteomes" id="UP001594351"/>
    </source>
</evidence>
<evidence type="ECO:0008006" key="4">
    <source>
        <dbReference type="Google" id="ProtNLM"/>
    </source>
</evidence>
<sequence>MSVSIAGCIELREYTKRAPGGATEFRARCGMGNFKYWIMVFMIACGFLIGFVVMVRLMNLAFTYPVYQSMRNLFQQKIDEPGQSAHNKRVIEKTINTMGQDMLDMTFGITPESERIPENTTETGPVEPEVVWQTLGKELVIKRAGKVMNSPFATATEIATVSRGTKATILEKRYTQLKIRLEQGTEGWVNEDLFSPASPGTPRP</sequence>
<keyword evidence="1" id="KW-0472">Membrane</keyword>
<name>A0ABV6YVE9_UNCC1</name>
<organism evidence="2 3">
    <name type="scientific">candidate division CSSED10-310 bacterium</name>
    <dbReference type="NCBI Taxonomy" id="2855610"/>
    <lineage>
        <taxon>Bacteria</taxon>
        <taxon>Bacteria division CSSED10-310</taxon>
    </lineage>
</organism>
<dbReference type="EMBL" id="JBHPBY010000073">
    <property type="protein sequence ID" value="MFC1850048.1"/>
    <property type="molecule type" value="Genomic_DNA"/>
</dbReference>
<proteinExistence type="predicted"/>
<gene>
    <name evidence="2" type="ORF">ACFL27_07645</name>
</gene>
<reference evidence="2 3" key="1">
    <citation type="submission" date="2024-09" db="EMBL/GenBank/DDBJ databases">
        <title>Laminarin stimulates single cell rates of sulfate reduction while oxygen inhibits transcriptomic activity in coastal marine sediment.</title>
        <authorList>
            <person name="Lindsay M."/>
            <person name="Orcutt B."/>
            <person name="Emerson D."/>
            <person name="Stepanauskas R."/>
            <person name="D'Angelo T."/>
        </authorList>
    </citation>
    <scope>NUCLEOTIDE SEQUENCE [LARGE SCALE GENOMIC DNA]</scope>
    <source>
        <strain evidence="2">SAG AM-311-K15</strain>
    </source>
</reference>
<keyword evidence="3" id="KW-1185">Reference proteome</keyword>
<comment type="caution">
    <text evidence="2">The sequence shown here is derived from an EMBL/GenBank/DDBJ whole genome shotgun (WGS) entry which is preliminary data.</text>
</comment>
<dbReference type="Gene3D" id="2.30.30.40">
    <property type="entry name" value="SH3 Domains"/>
    <property type="match status" value="1"/>
</dbReference>
<protein>
    <recommendedName>
        <fullName evidence="4">SH3b domain-containing protein</fullName>
    </recommendedName>
</protein>